<reference evidence="1" key="1">
    <citation type="submission" date="2021-06" db="EMBL/GenBank/DDBJ databases">
        <authorList>
            <person name="Kallberg Y."/>
            <person name="Tangrot J."/>
            <person name="Rosling A."/>
        </authorList>
    </citation>
    <scope>NUCLEOTIDE SEQUENCE</scope>
    <source>
        <strain evidence="1">IL203A</strain>
    </source>
</reference>
<protein>
    <submittedName>
        <fullName evidence="1">11492_t:CDS:1</fullName>
    </submittedName>
</protein>
<dbReference type="EMBL" id="CAJVPU010012446">
    <property type="protein sequence ID" value="CAG8623626.1"/>
    <property type="molecule type" value="Genomic_DNA"/>
</dbReference>
<comment type="caution">
    <text evidence="1">The sequence shown here is derived from an EMBL/GenBank/DDBJ whole genome shotgun (WGS) entry which is preliminary data.</text>
</comment>
<accession>A0ACA9N4I0</accession>
<feature type="non-terminal residue" evidence="1">
    <location>
        <position position="1"/>
    </location>
</feature>
<organism evidence="1 2">
    <name type="scientific">Dentiscutata heterogama</name>
    <dbReference type="NCBI Taxonomy" id="1316150"/>
    <lineage>
        <taxon>Eukaryota</taxon>
        <taxon>Fungi</taxon>
        <taxon>Fungi incertae sedis</taxon>
        <taxon>Mucoromycota</taxon>
        <taxon>Glomeromycotina</taxon>
        <taxon>Glomeromycetes</taxon>
        <taxon>Diversisporales</taxon>
        <taxon>Gigasporaceae</taxon>
        <taxon>Dentiscutata</taxon>
    </lineage>
</organism>
<evidence type="ECO:0000313" key="1">
    <source>
        <dbReference type="EMBL" id="CAG8623626.1"/>
    </source>
</evidence>
<name>A0ACA9N4I0_9GLOM</name>
<dbReference type="Proteomes" id="UP000789702">
    <property type="component" value="Unassembled WGS sequence"/>
</dbReference>
<evidence type="ECO:0000313" key="2">
    <source>
        <dbReference type="Proteomes" id="UP000789702"/>
    </source>
</evidence>
<keyword evidence="2" id="KW-1185">Reference proteome</keyword>
<gene>
    <name evidence="1" type="ORF">DHETER_LOCUS8116</name>
</gene>
<sequence>PLDRLPVPDSHLTHKSILNARKSQALICPFLAILVLPLGATLDDFIFSSTEVVR</sequence>
<feature type="non-terminal residue" evidence="1">
    <location>
        <position position="54"/>
    </location>
</feature>
<proteinExistence type="predicted"/>